<evidence type="ECO:0000313" key="2">
    <source>
        <dbReference type="Proteomes" id="UP000241769"/>
    </source>
</evidence>
<reference evidence="1 2" key="1">
    <citation type="journal article" date="2018" name="Genome Biol. Evol.">
        <title>Multiple Roots of Fruiting Body Formation in Amoebozoa.</title>
        <authorList>
            <person name="Hillmann F."/>
            <person name="Forbes G."/>
            <person name="Novohradska S."/>
            <person name="Ferling I."/>
            <person name="Riege K."/>
            <person name="Groth M."/>
            <person name="Westermann M."/>
            <person name="Marz M."/>
            <person name="Spaller T."/>
            <person name="Winckler T."/>
            <person name="Schaap P."/>
            <person name="Glockner G."/>
        </authorList>
    </citation>
    <scope>NUCLEOTIDE SEQUENCE [LARGE SCALE GENOMIC DNA]</scope>
    <source>
        <strain evidence="1 2">Jena</strain>
    </source>
</reference>
<proteinExistence type="predicted"/>
<keyword evidence="2" id="KW-1185">Reference proteome</keyword>
<dbReference type="AlphaFoldDB" id="A0A2P6MMK7"/>
<dbReference type="EMBL" id="MDYQ01000748">
    <property type="protein sequence ID" value="PRP72922.1"/>
    <property type="molecule type" value="Genomic_DNA"/>
</dbReference>
<name>A0A2P6MMK7_9EUKA</name>
<sequence length="98" mass="10759">MAQEITLDNFKALFTDVDKVKAALTRANVEAILDDPTQFNMNTVKKAKILGQLQKEGWFPAQTTPAVSTALQALGHTDQWDGDLDSLLSVAPLRYNAL</sequence>
<evidence type="ECO:0000313" key="1">
    <source>
        <dbReference type="EMBL" id="PRP72922.1"/>
    </source>
</evidence>
<dbReference type="InParanoid" id="A0A2P6MMK7"/>
<organism evidence="1 2">
    <name type="scientific">Planoprotostelium fungivorum</name>
    <dbReference type="NCBI Taxonomy" id="1890364"/>
    <lineage>
        <taxon>Eukaryota</taxon>
        <taxon>Amoebozoa</taxon>
        <taxon>Evosea</taxon>
        <taxon>Variosea</taxon>
        <taxon>Cavosteliida</taxon>
        <taxon>Cavosteliaceae</taxon>
        <taxon>Planoprotostelium</taxon>
    </lineage>
</organism>
<accession>A0A2P6MMK7</accession>
<gene>
    <name evidence="1" type="ORF">PROFUN_17111</name>
</gene>
<dbReference type="Proteomes" id="UP000241769">
    <property type="component" value="Unassembled WGS sequence"/>
</dbReference>
<comment type="caution">
    <text evidence="1">The sequence shown here is derived from an EMBL/GenBank/DDBJ whole genome shotgun (WGS) entry which is preliminary data.</text>
</comment>
<protein>
    <submittedName>
        <fullName evidence="1">Uncharacterized protein</fullName>
    </submittedName>
</protein>